<dbReference type="InterPro" id="IPR058808">
    <property type="entry name" value="GAIN_ADGRA2/3"/>
</dbReference>
<evidence type="ECO:0000256" key="9">
    <source>
        <dbReference type="ARBA" id="ARBA00023136"/>
    </source>
</evidence>
<dbReference type="SUPFAM" id="SSF111418">
    <property type="entry name" value="Hormone receptor domain"/>
    <property type="match status" value="1"/>
</dbReference>
<dbReference type="GO" id="GO:0007166">
    <property type="term" value="P:cell surface receptor signaling pathway"/>
    <property type="evidence" value="ECO:0007669"/>
    <property type="project" value="InterPro"/>
</dbReference>
<dbReference type="Gene3D" id="2.60.40.10">
    <property type="entry name" value="Immunoglobulins"/>
    <property type="match status" value="1"/>
</dbReference>
<evidence type="ECO:0000256" key="14">
    <source>
        <dbReference type="ARBA" id="ARBA00023319"/>
    </source>
</evidence>
<name>A0A674EZE0_SALTR</name>
<keyword evidence="12" id="KW-0325">Glycoprotein</keyword>
<comment type="subcellular location">
    <subcellularLocation>
        <location evidence="1">Membrane</location>
        <topology evidence="1">Multi-pass membrane protein</topology>
    </subcellularLocation>
</comment>
<evidence type="ECO:0000256" key="10">
    <source>
        <dbReference type="ARBA" id="ARBA00023157"/>
    </source>
</evidence>
<evidence type="ECO:0000259" key="19">
    <source>
        <dbReference type="PROSITE" id="PS50261"/>
    </source>
</evidence>
<keyword evidence="13" id="KW-0807">Transducer</keyword>
<comment type="similarity">
    <text evidence="2">Belongs to the G-protein coupled receptor 2 family. Adhesion G-protein coupled receptor (ADGR) subfamily.</text>
</comment>
<feature type="transmembrane region" description="Helical" evidence="16">
    <location>
        <begin position="653"/>
        <end position="673"/>
    </location>
</feature>
<dbReference type="InterPro" id="IPR013783">
    <property type="entry name" value="Ig-like_fold"/>
</dbReference>
<feature type="region of interest" description="Disordered" evidence="15">
    <location>
        <begin position="872"/>
        <end position="898"/>
    </location>
</feature>
<evidence type="ECO:0000259" key="20">
    <source>
        <dbReference type="PROSITE" id="PS50835"/>
    </source>
</evidence>
<dbReference type="GO" id="GO:0004930">
    <property type="term" value="F:G protein-coupled receptor activity"/>
    <property type="evidence" value="ECO:0007669"/>
    <property type="project" value="UniProtKB-KW"/>
</dbReference>
<dbReference type="AlphaFoldDB" id="A0A674EZE0"/>
<evidence type="ECO:0000256" key="5">
    <source>
        <dbReference type="ARBA" id="ARBA00022729"/>
    </source>
</evidence>
<feature type="compositionally biased region" description="Polar residues" evidence="15">
    <location>
        <begin position="951"/>
        <end position="971"/>
    </location>
</feature>
<feature type="transmembrane region" description="Helical" evidence="16">
    <location>
        <begin position="570"/>
        <end position="593"/>
    </location>
</feature>
<dbReference type="GO" id="GO:0090263">
    <property type="term" value="P:positive regulation of canonical Wnt signaling pathway"/>
    <property type="evidence" value="ECO:0007669"/>
    <property type="project" value="TreeGrafter"/>
</dbReference>
<reference evidence="21" key="2">
    <citation type="submission" date="2025-09" db="UniProtKB">
        <authorList>
            <consortium name="Ensembl"/>
        </authorList>
    </citation>
    <scope>IDENTIFICATION</scope>
</reference>
<dbReference type="GO" id="GO:0007417">
    <property type="term" value="P:central nervous system development"/>
    <property type="evidence" value="ECO:0007669"/>
    <property type="project" value="TreeGrafter"/>
</dbReference>
<evidence type="ECO:0000256" key="4">
    <source>
        <dbReference type="ARBA" id="ARBA00022692"/>
    </source>
</evidence>
<dbReference type="SMART" id="SM00409">
    <property type="entry name" value="IG"/>
    <property type="match status" value="1"/>
</dbReference>
<feature type="compositionally biased region" description="Low complexity" evidence="15">
    <location>
        <begin position="933"/>
        <end position="942"/>
    </location>
</feature>
<evidence type="ECO:0000256" key="12">
    <source>
        <dbReference type="ARBA" id="ARBA00023180"/>
    </source>
</evidence>
<dbReference type="InterPro" id="IPR000483">
    <property type="entry name" value="Cys-rich_flank_reg_C"/>
</dbReference>
<dbReference type="SMART" id="SM00369">
    <property type="entry name" value="LRR_TYP"/>
    <property type="match status" value="2"/>
</dbReference>
<dbReference type="InterPro" id="IPR032675">
    <property type="entry name" value="LRR_dom_sf"/>
</dbReference>
<evidence type="ECO:0000256" key="1">
    <source>
        <dbReference type="ARBA" id="ARBA00004141"/>
    </source>
</evidence>
<keyword evidence="8" id="KW-0297">G-protein coupled receptor</keyword>
<feature type="transmembrane region" description="Helical" evidence="16">
    <location>
        <begin position="693"/>
        <end position="716"/>
    </location>
</feature>
<dbReference type="PROSITE" id="PS00650">
    <property type="entry name" value="G_PROTEIN_RECEP_F2_2"/>
    <property type="match status" value="1"/>
</dbReference>
<dbReference type="PANTHER" id="PTHR45930">
    <property type="entry name" value="G-PROTEIN COUPLED RECEPTOR 124-LIKE PROTEIN"/>
    <property type="match status" value="1"/>
</dbReference>
<evidence type="ECO:0000313" key="22">
    <source>
        <dbReference type="Proteomes" id="UP000472277"/>
    </source>
</evidence>
<protein>
    <submittedName>
        <fullName evidence="21">Adhesion G protein-coupled receptor A2</fullName>
    </submittedName>
</protein>
<dbReference type="Pfam" id="PF26588">
    <property type="entry name" value="GAIN_ADGRA3"/>
    <property type="match status" value="1"/>
</dbReference>
<feature type="compositionally biased region" description="Low complexity" evidence="15">
    <location>
        <begin position="883"/>
        <end position="898"/>
    </location>
</feature>
<feature type="domain" description="G-protein coupled receptors family 2 profile 1" evidence="18">
    <location>
        <begin position="309"/>
        <end position="403"/>
    </location>
</feature>
<dbReference type="GeneTree" id="ENSGT00940000158941"/>
<evidence type="ECO:0000256" key="6">
    <source>
        <dbReference type="ARBA" id="ARBA00022737"/>
    </source>
</evidence>
<evidence type="ECO:0000256" key="3">
    <source>
        <dbReference type="ARBA" id="ARBA00022614"/>
    </source>
</evidence>
<keyword evidence="11" id="KW-0675">Receptor</keyword>
<evidence type="ECO:0000256" key="17">
    <source>
        <dbReference type="SAM" id="SignalP"/>
    </source>
</evidence>
<keyword evidence="7 16" id="KW-1133">Transmembrane helix</keyword>
<evidence type="ECO:0000256" key="15">
    <source>
        <dbReference type="SAM" id="MobiDB-lite"/>
    </source>
</evidence>
<feature type="compositionally biased region" description="Polar residues" evidence="15">
    <location>
        <begin position="919"/>
        <end position="932"/>
    </location>
</feature>
<dbReference type="InterPro" id="IPR017981">
    <property type="entry name" value="GPCR_2-like_7TM"/>
</dbReference>
<feature type="signal peptide" evidence="17">
    <location>
        <begin position="1"/>
        <end position="31"/>
    </location>
</feature>
<dbReference type="InterPro" id="IPR001879">
    <property type="entry name" value="GPCR_2_extracellular_dom"/>
</dbReference>
<feature type="transmembrane region" description="Helical" evidence="16">
    <location>
        <begin position="537"/>
        <end position="558"/>
    </location>
</feature>
<feature type="transmembrane region" description="Helical" evidence="16">
    <location>
        <begin position="772"/>
        <end position="795"/>
    </location>
</feature>
<dbReference type="PROSITE" id="PS50261">
    <property type="entry name" value="G_PROTEIN_RECEP_F2_4"/>
    <property type="match status" value="1"/>
</dbReference>
<dbReference type="InterPro" id="IPR036445">
    <property type="entry name" value="GPCR_2_extracell_dom_sf"/>
</dbReference>
<evidence type="ECO:0000256" key="16">
    <source>
        <dbReference type="SAM" id="Phobius"/>
    </source>
</evidence>
<dbReference type="InterPro" id="IPR051963">
    <property type="entry name" value="Adhesion_GPCR_A"/>
</dbReference>
<dbReference type="SUPFAM" id="SSF52058">
    <property type="entry name" value="L domain-like"/>
    <property type="match status" value="1"/>
</dbReference>
<evidence type="ECO:0000313" key="21">
    <source>
        <dbReference type="Ensembl" id="ENSSTUP00000113084.1"/>
    </source>
</evidence>
<dbReference type="PROSITE" id="PS50227">
    <property type="entry name" value="G_PROTEIN_RECEP_F2_3"/>
    <property type="match status" value="1"/>
</dbReference>
<dbReference type="InterPro" id="IPR001611">
    <property type="entry name" value="Leu-rich_rpt"/>
</dbReference>
<keyword evidence="9 16" id="KW-0472">Membrane</keyword>
<evidence type="ECO:0000259" key="18">
    <source>
        <dbReference type="PROSITE" id="PS50227"/>
    </source>
</evidence>
<dbReference type="Pfam" id="PF13855">
    <property type="entry name" value="LRR_8"/>
    <property type="match status" value="1"/>
</dbReference>
<keyword evidence="14" id="KW-0393">Immunoglobulin domain</keyword>
<dbReference type="InterPro" id="IPR003599">
    <property type="entry name" value="Ig_sub"/>
</dbReference>
<dbReference type="GO" id="GO:0002040">
    <property type="term" value="P:sprouting angiogenesis"/>
    <property type="evidence" value="ECO:0007669"/>
    <property type="project" value="TreeGrafter"/>
</dbReference>
<dbReference type="Ensembl" id="ENSSTUT00000121044.1">
    <property type="protein sequence ID" value="ENSSTUP00000113084.1"/>
    <property type="gene ID" value="ENSSTUG00000049927.1"/>
</dbReference>
<keyword evidence="22" id="KW-1185">Reference proteome</keyword>
<feature type="chain" id="PRO_5025467121" evidence="17">
    <location>
        <begin position="32"/>
        <end position="1092"/>
    </location>
</feature>
<evidence type="ECO:0000256" key="13">
    <source>
        <dbReference type="ARBA" id="ARBA00023224"/>
    </source>
</evidence>
<evidence type="ECO:0000256" key="2">
    <source>
        <dbReference type="ARBA" id="ARBA00007343"/>
    </source>
</evidence>
<dbReference type="Proteomes" id="UP000472277">
    <property type="component" value="Chromosome 27"/>
</dbReference>
<dbReference type="PROSITE" id="PS51450">
    <property type="entry name" value="LRR"/>
    <property type="match status" value="1"/>
</dbReference>
<keyword evidence="3" id="KW-0433">Leucine-rich repeat</keyword>
<dbReference type="PROSITE" id="PS50835">
    <property type="entry name" value="IG_LIKE"/>
    <property type="match status" value="1"/>
</dbReference>
<dbReference type="Pfam" id="PF01463">
    <property type="entry name" value="LRRCT"/>
    <property type="match status" value="1"/>
</dbReference>
<dbReference type="InterPro" id="IPR000832">
    <property type="entry name" value="GPCR_2_secretin-like"/>
</dbReference>
<feature type="domain" description="G-protein coupled receptors family 2 profile 2" evidence="19">
    <location>
        <begin position="531"/>
        <end position="826"/>
    </location>
</feature>
<dbReference type="Gene3D" id="3.80.10.10">
    <property type="entry name" value="Ribonuclease Inhibitor"/>
    <property type="match status" value="1"/>
</dbReference>
<evidence type="ECO:0000256" key="11">
    <source>
        <dbReference type="ARBA" id="ARBA00023170"/>
    </source>
</evidence>
<proteinExistence type="inferred from homology"/>
<keyword evidence="10" id="KW-1015">Disulfide bond</keyword>
<feature type="transmembrane region" description="Helical" evidence="16">
    <location>
        <begin position="801"/>
        <end position="820"/>
    </location>
</feature>
<sequence length="1092" mass="118893">MIVPGVGIPLPERLLLMLVLLSVSESRLTQACPGLITSGCSCTDERSKAHSTQTVRKRVSCGNEELSETPESGLLPNQTVTFLMSCVKYIFLSPPRDLRSNLISTIMPGAFQSLSDLRNDLSNNRIGCLTPDMFQGLTNLTKLNLSGNILSTLDSGVFQELPSLKLVNFNSDFLSCDCGLRWVPGYFRTSAVRLGDETVCAYPKSLHGKPLRGLRESQLSCDGPLELHTLSLLPSQRQVVFKGDRMPFHCTAALVDKITVMHWRHNGQLVTSDPEQGVSLEASVVHDCTFITSELILSNVHVEASGEWECVVATGRGNTSRSVEIVVLENSASFCPEERVTNNRGEFKWQKTLAGITSYQYCLQLRYPSLSMGGGVVQKQASRYCDRSGSWEEGDYDNCLYTNDITRVLHTFILMPINASNAATLAHQVRTYTVEASGFTDTMDVMYVAQMMEKFMGYIRPLRELSEMLVDMGSNLMQVDDQILAVAQREKRACSSIVHSLETLAWPQLHSHAQDLSMEVPDFPHSPPMLVRVLHPVVYTCTAILLLCLFTVIITHILHHSSINISRKSWHTLLNTCFHIAMATAVYAGGITLTSYPMVCQAVGIALHYSSLSTLLWIGVSARVLYKEAVWRMPRQPEGESTVPPTQRPMLRFYLIAGGVPLIICGITAAVNVNNYGDNNPYCWLVWRPSLGAFFVPAGLAVLVTWIYFLCTVFRLRHRVAKECPRFSLSSPVPESQPALGGSTSLLSTDSVVGTIHAVLTPEDQYTLKVQFLVLVATHFLFLALWSCGAMAMWLTGRSSLLFSCLYGVAAIMLGVFLVVHHCFRRLDVQTSWLSCCPGNRRSQPIPVYTHTCTTVSGVQTTSEQGSQIFIGCHPPGDPHNTSSARSSSTPSGISSVGPGPCKLTNLLQVAQENINNATRAPAGINTSTSTDNNNKLANNLLTGGGGAHKQATSENGSLHHSHSESPASPLTNGNGRRVGGTVTTSPSEGSDGGSSGSRKPFPLLPSVASRVAMQGNRCSASRDNLKLAAAAEREAKRCSYPLNSITTTVPGAAPNGTIKSSVIELELDTSCTDHSQSSVGMKSMWKSETTV</sequence>
<organism evidence="21 22">
    <name type="scientific">Salmo trutta</name>
    <name type="common">Brown trout</name>
    <dbReference type="NCBI Taxonomy" id="8032"/>
    <lineage>
        <taxon>Eukaryota</taxon>
        <taxon>Metazoa</taxon>
        <taxon>Chordata</taxon>
        <taxon>Craniata</taxon>
        <taxon>Vertebrata</taxon>
        <taxon>Euteleostomi</taxon>
        <taxon>Actinopterygii</taxon>
        <taxon>Neopterygii</taxon>
        <taxon>Teleostei</taxon>
        <taxon>Protacanthopterygii</taxon>
        <taxon>Salmoniformes</taxon>
        <taxon>Salmonidae</taxon>
        <taxon>Salmoninae</taxon>
        <taxon>Salmo</taxon>
    </lineage>
</organism>
<feature type="domain" description="Ig-like" evidence="20">
    <location>
        <begin position="224"/>
        <end position="326"/>
    </location>
</feature>
<gene>
    <name evidence="21" type="primary">ADGRA2</name>
    <name evidence="21" type="synonym">LOC115164524</name>
</gene>
<feature type="region of interest" description="Disordered" evidence="15">
    <location>
        <begin position="919"/>
        <end position="1004"/>
    </location>
</feature>
<dbReference type="InterPro" id="IPR013151">
    <property type="entry name" value="Immunoglobulin_dom"/>
</dbReference>
<keyword evidence="6" id="KW-0677">Repeat</keyword>
<dbReference type="InterPro" id="IPR003591">
    <property type="entry name" value="Leu-rich_rpt_typical-subtyp"/>
</dbReference>
<dbReference type="SMART" id="SM00082">
    <property type="entry name" value="LRRCT"/>
    <property type="match status" value="1"/>
</dbReference>
<feature type="transmembrane region" description="Helical" evidence="16">
    <location>
        <begin position="605"/>
        <end position="626"/>
    </location>
</feature>
<dbReference type="SUPFAM" id="SSF48726">
    <property type="entry name" value="Immunoglobulin"/>
    <property type="match status" value="1"/>
</dbReference>
<keyword evidence="5 17" id="KW-0732">Signal</keyword>
<reference evidence="21" key="1">
    <citation type="submission" date="2025-08" db="UniProtKB">
        <authorList>
            <consortium name="Ensembl"/>
        </authorList>
    </citation>
    <scope>IDENTIFICATION</scope>
</reference>
<dbReference type="GO" id="GO:1990909">
    <property type="term" value="C:Wnt signalosome"/>
    <property type="evidence" value="ECO:0007669"/>
    <property type="project" value="TreeGrafter"/>
</dbReference>
<keyword evidence="4 16" id="KW-0812">Transmembrane</keyword>
<evidence type="ECO:0000256" key="7">
    <source>
        <dbReference type="ARBA" id="ARBA00022989"/>
    </source>
</evidence>
<accession>A0A674EZE0</accession>
<dbReference type="InterPro" id="IPR036179">
    <property type="entry name" value="Ig-like_dom_sf"/>
</dbReference>
<dbReference type="InterPro" id="IPR017983">
    <property type="entry name" value="GPCR_2_secretin-like_CS"/>
</dbReference>
<evidence type="ECO:0000256" key="8">
    <source>
        <dbReference type="ARBA" id="ARBA00023040"/>
    </source>
</evidence>
<dbReference type="PANTHER" id="PTHR45930:SF1">
    <property type="entry name" value="ADHESION G PROTEIN-COUPLED RECEPTOR A2"/>
    <property type="match status" value="1"/>
</dbReference>
<dbReference type="GO" id="GO:0005886">
    <property type="term" value="C:plasma membrane"/>
    <property type="evidence" value="ECO:0007669"/>
    <property type="project" value="TreeGrafter"/>
</dbReference>
<dbReference type="Pfam" id="PF00002">
    <property type="entry name" value="7tm_2"/>
    <property type="match status" value="1"/>
</dbReference>
<dbReference type="InterPro" id="IPR007110">
    <property type="entry name" value="Ig-like_dom"/>
</dbReference>
<dbReference type="Gene3D" id="1.20.1070.10">
    <property type="entry name" value="Rhodopsin 7-helix transmembrane proteins"/>
    <property type="match status" value="1"/>
</dbReference>
<feature type="compositionally biased region" description="Low complexity" evidence="15">
    <location>
        <begin position="972"/>
        <end position="990"/>
    </location>
</feature>
<dbReference type="Pfam" id="PF00047">
    <property type="entry name" value="ig"/>
    <property type="match status" value="1"/>
</dbReference>